<evidence type="ECO:0000313" key="2">
    <source>
        <dbReference type="Proteomes" id="UP000216857"/>
    </source>
</evidence>
<comment type="caution">
    <text evidence="1">The sequence shown here is derived from an EMBL/GenBank/DDBJ whole genome shotgun (WGS) entry which is preliminary data.</text>
</comment>
<evidence type="ECO:0008006" key="3">
    <source>
        <dbReference type="Google" id="ProtNLM"/>
    </source>
</evidence>
<dbReference type="Proteomes" id="UP000216857">
    <property type="component" value="Unassembled WGS sequence"/>
</dbReference>
<dbReference type="InterPro" id="IPR025148">
    <property type="entry name" value="AtzG-like"/>
</dbReference>
<dbReference type="RefSeq" id="WP_094845478.1">
    <property type="nucleotide sequence ID" value="NZ_NEVJ01000001.1"/>
</dbReference>
<proteinExistence type="predicted"/>
<dbReference type="OrthoDB" id="8640233at2"/>
<evidence type="ECO:0000313" key="1">
    <source>
        <dbReference type="EMBL" id="OZI26374.1"/>
    </source>
</evidence>
<gene>
    <name evidence="1" type="ORF">CAL26_03310</name>
</gene>
<reference evidence="1" key="1">
    <citation type="submission" date="2017-05" db="EMBL/GenBank/DDBJ databases">
        <title>Complete and WGS of Bordetella genogroups.</title>
        <authorList>
            <person name="Spilker T."/>
            <person name="Lipuma J."/>
        </authorList>
    </citation>
    <scope>NUCLEOTIDE SEQUENCE</scope>
    <source>
        <strain evidence="1">AU21707</strain>
    </source>
</reference>
<protein>
    <recommendedName>
        <fullName evidence="3">DUF4089 domain-containing protein</fullName>
    </recommendedName>
</protein>
<organism evidence="1 2">
    <name type="scientific">Bordetella genomosp. 9</name>
    <dbReference type="NCBI Taxonomy" id="1416803"/>
    <lineage>
        <taxon>Bacteria</taxon>
        <taxon>Pseudomonadati</taxon>
        <taxon>Pseudomonadota</taxon>
        <taxon>Betaproteobacteria</taxon>
        <taxon>Burkholderiales</taxon>
        <taxon>Alcaligenaceae</taxon>
        <taxon>Bordetella</taxon>
    </lineage>
</organism>
<accession>A0A261RMT5</accession>
<sequence>MTPPTHPEDTALAYVRASAALLDLPLEADQAARVAVYLARTADMARVLEDAPLDVADEPVALFCPAPFPEVQP</sequence>
<dbReference type="Pfam" id="PF13318">
    <property type="entry name" value="AtzG-like"/>
    <property type="match status" value="1"/>
</dbReference>
<dbReference type="EMBL" id="NEVJ01000001">
    <property type="protein sequence ID" value="OZI26374.1"/>
    <property type="molecule type" value="Genomic_DNA"/>
</dbReference>
<keyword evidence="2" id="KW-1185">Reference proteome</keyword>
<dbReference type="AlphaFoldDB" id="A0A261RMT5"/>
<name>A0A261RMT5_9BORD</name>